<proteinExistence type="predicted"/>
<dbReference type="Proteomes" id="UP001143347">
    <property type="component" value="Unassembled WGS sequence"/>
</dbReference>
<dbReference type="EMBL" id="JAPKFM010000034">
    <property type="protein sequence ID" value="MCX2966841.1"/>
    <property type="molecule type" value="Genomic_DNA"/>
</dbReference>
<protein>
    <submittedName>
        <fullName evidence="1">Uncharacterized protein</fullName>
    </submittedName>
</protein>
<reference evidence="1" key="1">
    <citation type="submission" date="2022-10" db="EMBL/GenBank/DDBJ databases">
        <title>WGS of marine actinomycetes from Thailand.</title>
        <authorList>
            <person name="Thawai C."/>
        </authorList>
    </citation>
    <scope>NUCLEOTIDE SEQUENCE</scope>
    <source>
        <strain evidence="1">SW21</strain>
    </source>
</reference>
<comment type="caution">
    <text evidence="1">The sequence shown here is derived from an EMBL/GenBank/DDBJ whole genome shotgun (WGS) entry which is preliminary data.</text>
</comment>
<sequence>MSVFDSYWDRAVENQKLFDDGFARSVSGLRREIAAIQDLARDVAHELTRTGVKPNATVCDLGFRLATRWGRSRSIYIEPSGVPQRAWLVQMRAGPYLRLAVDGSIWEQRQVRCPIEQGVTYSFLRPGMESIIVRNTFGLAVPERMDFSSAVTSASVADYSGTSRRGGRLKLRLMGDARPDAWGRGHQHPIQNSSQHVHCAPAPNTEWQFNDEDEFRWGDRGLVEVGTSKSTDQIEPHSVTGALRSLLSGRS</sequence>
<dbReference type="RefSeq" id="WP_266063589.1">
    <property type="nucleotide sequence ID" value="NZ_JAPKFM010000034.1"/>
</dbReference>
<name>A0A9X3DAQ8_9ACTN</name>
<evidence type="ECO:0000313" key="2">
    <source>
        <dbReference type="Proteomes" id="UP001143347"/>
    </source>
</evidence>
<organism evidence="1 2">
    <name type="scientific">Gordonia aquimaris</name>
    <dbReference type="NCBI Taxonomy" id="2984863"/>
    <lineage>
        <taxon>Bacteria</taxon>
        <taxon>Bacillati</taxon>
        <taxon>Actinomycetota</taxon>
        <taxon>Actinomycetes</taxon>
        <taxon>Mycobacteriales</taxon>
        <taxon>Gordoniaceae</taxon>
        <taxon>Gordonia</taxon>
    </lineage>
</organism>
<dbReference type="AlphaFoldDB" id="A0A9X3DAQ8"/>
<evidence type="ECO:0000313" key="1">
    <source>
        <dbReference type="EMBL" id="MCX2966841.1"/>
    </source>
</evidence>
<keyword evidence="2" id="KW-1185">Reference proteome</keyword>
<accession>A0A9X3DAQ8</accession>
<gene>
    <name evidence="1" type="ORF">OSB52_22455</name>
</gene>